<evidence type="ECO:0000313" key="2">
    <source>
        <dbReference type="EMBL" id="KAI1699968.1"/>
    </source>
</evidence>
<gene>
    <name evidence="2" type="ORF">DdX_17001</name>
</gene>
<reference evidence="2" key="1">
    <citation type="submission" date="2022-01" db="EMBL/GenBank/DDBJ databases">
        <title>Genome Sequence Resource for Two Populations of Ditylenchus destructor, the Migratory Endoparasitic Phytonematode.</title>
        <authorList>
            <person name="Zhang H."/>
            <person name="Lin R."/>
            <person name="Xie B."/>
        </authorList>
    </citation>
    <scope>NUCLEOTIDE SEQUENCE</scope>
    <source>
        <strain evidence="2">BazhouSP</strain>
    </source>
</reference>
<dbReference type="AlphaFoldDB" id="A0AAD4MN27"/>
<sequence>MYIATQNLMRNLSVICEKLGLAPMRNQHCLIVPFGIPEKLQSLIYHEQPTVLNPVAGGSCRGKFLKMSYLREENNGIFTMPSSGNNIIASSMDCLQMIFCGGIQQHADDPLRLVCWLAICGIATFASLPYLHEFLHELLNFSSFLFTILVWYFVASLATFGLYYLDKITFGRVQREYRNVLHCLHFIGGWPGDLAAQKLLRHEVRGHRNEPGFRHQIHGQRNEPGFKVLVALNVILLIVCVEYNCGWIIGTLNAAFQYVNVAIHNLESNFYEYVHVPICNLESKYDWFIFSIEQNSIANLPAYPRRV</sequence>
<protein>
    <submittedName>
        <fullName evidence="2">Uncharacterized protein</fullName>
    </submittedName>
</protein>
<keyword evidence="3" id="KW-1185">Reference proteome</keyword>
<evidence type="ECO:0000256" key="1">
    <source>
        <dbReference type="SAM" id="Phobius"/>
    </source>
</evidence>
<dbReference type="Proteomes" id="UP001201812">
    <property type="component" value="Unassembled WGS sequence"/>
</dbReference>
<accession>A0AAD4MN27</accession>
<keyword evidence="1" id="KW-0812">Transmembrane</keyword>
<evidence type="ECO:0000313" key="3">
    <source>
        <dbReference type="Proteomes" id="UP001201812"/>
    </source>
</evidence>
<proteinExistence type="predicted"/>
<feature type="transmembrane region" description="Helical" evidence="1">
    <location>
        <begin position="144"/>
        <end position="165"/>
    </location>
</feature>
<feature type="transmembrane region" description="Helical" evidence="1">
    <location>
        <begin position="113"/>
        <end position="132"/>
    </location>
</feature>
<dbReference type="InterPro" id="IPR010718">
    <property type="entry name" value="DUF1294"/>
</dbReference>
<comment type="caution">
    <text evidence="2">The sequence shown here is derived from an EMBL/GenBank/DDBJ whole genome shotgun (WGS) entry which is preliminary data.</text>
</comment>
<keyword evidence="1" id="KW-0472">Membrane</keyword>
<dbReference type="Pfam" id="PF06961">
    <property type="entry name" value="DUF1294"/>
    <property type="match status" value="1"/>
</dbReference>
<name>A0AAD4MN27_9BILA</name>
<organism evidence="2 3">
    <name type="scientific">Ditylenchus destructor</name>
    <dbReference type="NCBI Taxonomy" id="166010"/>
    <lineage>
        <taxon>Eukaryota</taxon>
        <taxon>Metazoa</taxon>
        <taxon>Ecdysozoa</taxon>
        <taxon>Nematoda</taxon>
        <taxon>Chromadorea</taxon>
        <taxon>Rhabditida</taxon>
        <taxon>Tylenchina</taxon>
        <taxon>Tylenchomorpha</taxon>
        <taxon>Sphaerularioidea</taxon>
        <taxon>Anguinidae</taxon>
        <taxon>Anguininae</taxon>
        <taxon>Ditylenchus</taxon>
    </lineage>
</organism>
<dbReference type="EMBL" id="JAKKPZ010000161">
    <property type="protein sequence ID" value="KAI1699968.1"/>
    <property type="molecule type" value="Genomic_DNA"/>
</dbReference>
<keyword evidence="1" id="KW-1133">Transmembrane helix</keyword>